<dbReference type="InterPro" id="IPR001240">
    <property type="entry name" value="PRAI_dom"/>
</dbReference>
<dbReference type="Proteomes" id="UP000824023">
    <property type="component" value="Unassembled WGS sequence"/>
</dbReference>
<comment type="caution">
    <text evidence="11">The sequence shown here is derived from an EMBL/GenBank/DDBJ whole genome shotgun (WGS) entry which is preliminary data.</text>
</comment>
<keyword evidence="5 9" id="KW-0028">Amino-acid biosynthesis</keyword>
<reference evidence="11" key="2">
    <citation type="submission" date="2021-04" db="EMBL/GenBank/DDBJ databases">
        <authorList>
            <person name="Gilroy R."/>
        </authorList>
    </citation>
    <scope>NUCLEOTIDE SEQUENCE</scope>
    <source>
        <strain evidence="11">ChiHjej12B11-24981</strain>
    </source>
</reference>
<dbReference type="CDD" id="cd00405">
    <property type="entry name" value="PRAI"/>
    <property type="match status" value="1"/>
</dbReference>
<reference evidence="11" key="1">
    <citation type="journal article" date="2021" name="PeerJ">
        <title>Extensive microbial diversity within the chicken gut microbiome revealed by metagenomics and culture.</title>
        <authorList>
            <person name="Gilroy R."/>
            <person name="Ravi A."/>
            <person name="Getino M."/>
            <person name="Pursley I."/>
            <person name="Horton D.L."/>
            <person name="Alikhan N.F."/>
            <person name="Baker D."/>
            <person name="Gharbi K."/>
            <person name="Hall N."/>
            <person name="Watson M."/>
            <person name="Adriaenssens E.M."/>
            <person name="Foster-Nyarko E."/>
            <person name="Jarju S."/>
            <person name="Secka A."/>
            <person name="Antonio M."/>
            <person name="Oren A."/>
            <person name="Chaudhuri R.R."/>
            <person name="La Ragione R."/>
            <person name="Hildebrand F."/>
            <person name="Pallen M.J."/>
        </authorList>
    </citation>
    <scope>NUCLEOTIDE SEQUENCE</scope>
    <source>
        <strain evidence="11">ChiHjej12B11-24981</strain>
    </source>
</reference>
<dbReference type="GO" id="GO:0004640">
    <property type="term" value="F:phosphoribosylanthranilate isomerase activity"/>
    <property type="evidence" value="ECO:0007669"/>
    <property type="project" value="UniProtKB-UniRule"/>
</dbReference>
<dbReference type="HAMAP" id="MF_00135">
    <property type="entry name" value="PRAI"/>
    <property type="match status" value="1"/>
</dbReference>
<accession>A0A9D2A4F5</accession>
<gene>
    <name evidence="9" type="primary">trpF</name>
    <name evidence="11" type="ORF">H9819_06730</name>
</gene>
<comment type="catalytic activity">
    <reaction evidence="1 9">
        <text>N-(5-phospho-beta-D-ribosyl)anthranilate = 1-(2-carboxyphenylamino)-1-deoxy-D-ribulose 5-phosphate</text>
        <dbReference type="Rhea" id="RHEA:21540"/>
        <dbReference type="ChEBI" id="CHEBI:18277"/>
        <dbReference type="ChEBI" id="CHEBI:58613"/>
        <dbReference type="EC" id="5.3.1.24"/>
    </reaction>
</comment>
<dbReference type="InterPro" id="IPR013785">
    <property type="entry name" value="Aldolase_TIM"/>
</dbReference>
<evidence type="ECO:0000256" key="5">
    <source>
        <dbReference type="ARBA" id="ARBA00022605"/>
    </source>
</evidence>
<dbReference type="PANTHER" id="PTHR42894">
    <property type="entry name" value="N-(5'-PHOSPHORIBOSYL)ANTHRANILATE ISOMERASE"/>
    <property type="match status" value="1"/>
</dbReference>
<keyword evidence="6 9" id="KW-0822">Tryptophan biosynthesis</keyword>
<dbReference type="SUPFAM" id="SSF51366">
    <property type="entry name" value="Ribulose-phoshate binding barrel"/>
    <property type="match status" value="1"/>
</dbReference>
<evidence type="ECO:0000256" key="3">
    <source>
        <dbReference type="ARBA" id="ARBA00012572"/>
    </source>
</evidence>
<dbReference type="PANTHER" id="PTHR42894:SF1">
    <property type="entry name" value="N-(5'-PHOSPHORIBOSYL)ANTHRANILATE ISOMERASE"/>
    <property type="match status" value="1"/>
</dbReference>
<evidence type="ECO:0000256" key="7">
    <source>
        <dbReference type="ARBA" id="ARBA00023141"/>
    </source>
</evidence>
<evidence type="ECO:0000256" key="9">
    <source>
        <dbReference type="HAMAP-Rule" id="MF_00135"/>
    </source>
</evidence>
<evidence type="ECO:0000256" key="1">
    <source>
        <dbReference type="ARBA" id="ARBA00001164"/>
    </source>
</evidence>
<evidence type="ECO:0000256" key="8">
    <source>
        <dbReference type="ARBA" id="ARBA00023235"/>
    </source>
</evidence>
<dbReference type="AlphaFoldDB" id="A0A9D2A4F5"/>
<evidence type="ECO:0000313" key="12">
    <source>
        <dbReference type="Proteomes" id="UP000824023"/>
    </source>
</evidence>
<dbReference type="GO" id="GO:0000162">
    <property type="term" value="P:L-tryptophan biosynthetic process"/>
    <property type="evidence" value="ECO:0007669"/>
    <property type="project" value="UniProtKB-UniRule"/>
</dbReference>
<comment type="similarity">
    <text evidence="9">Belongs to the TrpF family.</text>
</comment>
<dbReference type="Pfam" id="PF00697">
    <property type="entry name" value="PRAI"/>
    <property type="match status" value="1"/>
</dbReference>
<organism evidence="11 12">
    <name type="scientific">Candidatus Bacteroides merdipullorum</name>
    <dbReference type="NCBI Taxonomy" id="2838474"/>
    <lineage>
        <taxon>Bacteria</taxon>
        <taxon>Pseudomonadati</taxon>
        <taxon>Bacteroidota</taxon>
        <taxon>Bacteroidia</taxon>
        <taxon>Bacteroidales</taxon>
        <taxon>Bacteroidaceae</taxon>
        <taxon>Bacteroides</taxon>
    </lineage>
</organism>
<dbReference type="Gene3D" id="3.20.20.70">
    <property type="entry name" value="Aldolase class I"/>
    <property type="match status" value="1"/>
</dbReference>
<proteinExistence type="inferred from homology"/>
<name>A0A9D2A4F5_9BACE</name>
<evidence type="ECO:0000259" key="10">
    <source>
        <dbReference type="Pfam" id="PF00697"/>
    </source>
</evidence>
<protein>
    <recommendedName>
        <fullName evidence="4 9">N-(5'-phosphoribosyl)anthranilate isomerase</fullName>
        <shortName evidence="9">PRAI</shortName>
        <ecNumber evidence="3 9">5.3.1.24</ecNumber>
    </recommendedName>
</protein>
<keyword evidence="7 9" id="KW-0057">Aromatic amino acid biosynthesis</keyword>
<sequence length="207" mass="23223">MKKKLLCKVCGMTLGDNIRQVEQLGVDWIGFIFYPRSPRFMDALPDYLPLRAERVGVFVDQPKEEVLMYADRFALQAIQLHGHESSGYCRSLRGRGLRVIKAFPIATADDLPATATYESCCDYYLFDTKSTQPGGSGQSFDWSVLQIYQGRTPFLLSGGIRPGQATIVRALRHPLLAGIDLNSRFESSPGVKDVQLLRQFLDALNEE</sequence>
<dbReference type="EC" id="5.3.1.24" evidence="3 9"/>
<dbReference type="EMBL" id="DXCK01000091">
    <property type="protein sequence ID" value="HIZ01932.1"/>
    <property type="molecule type" value="Genomic_DNA"/>
</dbReference>
<dbReference type="InterPro" id="IPR044643">
    <property type="entry name" value="TrpF_fam"/>
</dbReference>
<dbReference type="InterPro" id="IPR011060">
    <property type="entry name" value="RibuloseP-bd_barrel"/>
</dbReference>
<evidence type="ECO:0000256" key="6">
    <source>
        <dbReference type="ARBA" id="ARBA00022822"/>
    </source>
</evidence>
<evidence type="ECO:0000313" key="11">
    <source>
        <dbReference type="EMBL" id="HIZ01932.1"/>
    </source>
</evidence>
<keyword evidence="8 9" id="KW-0413">Isomerase</keyword>
<evidence type="ECO:0000256" key="2">
    <source>
        <dbReference type="ARBA" id="ARBA00004664"/>
    </source>
</evidence>
<feature type="domain" description="N-(5'phosphoribosyl) anthranilate isomerase (PRAI)" evidence="10">
    <location>
        <begin position="8"/>
        <end position="202"/>
    </location>
</feature>
<evidence type="ECO:0000256" key="4">
    <source>
        <dbReference type="ARBA" id="ARBA00022272"/>
    </source>
</evidence>
<comment type="pathway">
    <text evidence="2 9">Amino-acid biosynthesis; L-tryptophan biosynthesis; L-tryptophan from chorismate: step 3/5.</text>
</comment>